<feature type="domain" description="TRNA-binding" evidence="17">
    <location>
        <begin position="596"/>
        <end position="701"/>
    </location>
</feature>
<feature type="short sequence motif" description="'KMSKS' region" evidence="16">
    <location>
        <begin position="335"/>
        <end position="339"/>
    </location>
</feature>
<dbReference type="GO" id="GO:0005829">
    <property type="term" value="C:cytosol"/>
    <property type="evidence" value="ECO:0007669"/>
    <property type="project" value="TreeGrafter"/>
</dbReference>
<keyword evidence="12 16" id="KW-0694">RNA-binding</keyword>
<sequence>MTRQILVTSALPYANGAIHLGHLVEYIQTDIWVRFQKMRGHECWYVCADDTHGTPIMLRAEQEGITPEALIERVHGEHARDFAGFLVGFDNYYTTHSEETRACANEIYTRLQAAGLIETRTIEQYYDPLKQMFLPDRFIKGECPKCGAHDQYGDNCESCGSAYTASELKNPYSAVSGARPELRQSEHFFFRLSDPRCQAFLRRWTQSEGRLQHEAANKLQEWLGSESENRLTDWDISRDSPYFGFEIPDAPGKYFYVWLDAPIGYMGAFRNLCARNGLDFDAYWRPDSTAELYHFIGKDILYFHALFWPAELEHAGYRTPSKVFAHGFLTVDGAKMSKSRGTFITAESYLAQGLDPEWLRYYYAAKLSSSMEDIDLNLDDFIARVNSDLVGKFVNIASRSAGFIVKRFAGQLCTCDESLPAIQAIRERQTAIADHYEAREFGKAIREIMALTDLANQYVDSVKPWELARHEGRANELQAACSNALNLFRLFAILLKPVLPALSAKAETFLNVAPLVWEDSRTVLAAGHAIRTYQHLLSRVDKTQVEGLLAANRESLAATLQTSPQRHAEQQEKAAAGAVVQAAIGASDKPHISLDDFMSVDLRIARISEATPVDGADKLVRLLLDVGALGTRQVFAGIKTAYDPAKLVGRLTMMVANLAPRKMKFGLSEGMVLAASDPDGQMPGIFLLSPDAGAEPGMRVK</sequence>
<dbReference type="SUPFAM" id="SSF57770">
    <property type="entry name" value="Methionyl-tRNA synthetase (MetRS), Zn-domain"/>
    <property type="match status" value="1"/>
</dbReference>
<dbReference type="SUPFAM" id="SSF50249">
    <property type="entry name" value="Nucleic acid-binding proteins"/>
    <property type="match status" value="1"/>
</dbReference>
<keyword evidence="10 16" id="KW-0862">Zinc</keyword>
<reference evidence="18" key="1">
    <citation type="submission" date="2014-02" db="EMBL/GenBank/DDBJ databases">
        <title>Expanding our view of genomic diversity in Candidatus Accumulibacter clades.</title>
        <authorList>
            <person name="Skennerton C.T."/>
            <person name="Barr J.J."/>
            <person name="Slater F.R."/>
            <person name="Bond P.L."/>
            <person name="Tyson G.W."/>
        </authorList>
    </citation>
    <scope>NUCLEOTIDE SEQUENCE [LARGE SCALE GENOMIC DNA]</scope>
</reference>
<feature type="binding site" evidence="16">
    <location>
        <position position="338"/>
    </location>
    <ligand>
        <name>ATP</name>
        <dbReference type="ChEBI" id="CHEBI:30616"/>
    </ligand>
</feature>
<dbReference type="SUPFAM" id="SSF52374">
    <property type="entry name" value="Nucleotidylyl transferase"/>
    <property type="match status" value="1"/>
</dbReference>
<evidence type="ECO:0000313" key="18">
    <source>
        <dbReference type="EMBL" id="KFB74726.1"/>
    </source>
</evidence>
<keyword evidence="6 16" id="KW-0820">tRNA-binding</keyword>
<dbReference type="HAMAP" id="MF_00098">
    <property type="entry name" value="Met_tRNA_synth_type1"/>
    <property type="match status" value="1"/>
</dbReference>
<dbReference type="EMBL" id="JDST02000138">
    <property type="protein sequence ID" value="KFB74726.1"/>
    <property type="molecule type" value="Genomic_DNA"/>
</dbReference>
<dbReference type="AlphaFoldDB" id="A0A080M0V9"/>
<dbReference type="InterPro" id="IPR015413">
    <property type="entry name" value="Methionyl/Leucyl_tRNA_Synth"/>
</dbReference>
<dbReference type="PANTHER" id="PTHR45765:SF1">
    <property type="entry name" value="METHIONINE--TRNA LIGASE, CYTOPLASMIC"/>
    <property type="match status" value="1"/>
</dbReference>
<evidence type="ECO:0000256" key="5">
    <source>
        <dbReference type="ARBA" id="ARBA00022490"/>
    </source>
</evidence>
<evidence type="ECO:0000256" key="1">
    <source>
        <dbReference type="ARBA" id="ARBA00003314"/>
    </source>
</evidence>
<dbReference type="InterPro" id="IPR014729">
    <property type="entry name" value="Rossmann-like_a/b/a_fold"/>
</dbReference>
<dbReference type="Gene3D" id="3.40.50.620">
    <property type="entry name" value="HUPs"/>
    <property type="match status" value="1"/>
</dbReference>
<keyword evidence="19" id="KW-1185">Reference proteome</keyword>
<dbReference type="InterPro" id="IPR002547">
    <property type="entry name" value="tRNA-bd_dom"/>
</dbReference>
<dbReference type="InterPro" id="IPR012340">
    <property type="entry name" value="NA-bd_OB-fold"/>
</dbReference>
<dbReference type="FunFam" id="2.40.50.140:FF:000042">
    <property type="entry name" value="Methionine--tRNA ligase"/>
    <property type="match status" value="1"/>
</dbReference>
<name>A0A080M0V9_9PROT</name>
<evidence type="ECO:0000256" key="13">
    <source>
        <dbReference type="ARBA" id="ARBA00022917"/>
    </source>
</evidence>
<evidence type="ECO:0000256" key="16">
    <source>
        <dbReference type="HAMAP-Rule" id="MF_00098"/>
    </source>
</evidence>
<dbReference type="CDD" id="cd07957">
    <property type="entry name" value="Anticodon_Ia_Met"/>
    <property type="match status" value="1"/>
</dbReference>
<comment type="similarity">
    <text evidence="3 16">Belongs to the class-I aminoacyl-tRNA synthetase family. MetG type 1 subfamily.</text>
</comment>
<dbReference type="InterPro" id="IPR023458">
    <property type="entry name" value="Met-tRNA_ligase_1"/>
</dbReference>
<dbReference type="PROSITE" id="PS50886">
    <property type="entry name" value="TRBD"/>
    <property type="match status" value="1"/>
</dbReference>
<comment type="subcellular location">
    <subcellularLocation>
        <location evidence="2 16">Cytoplasm</location>
    </subcellularLocation>
</comment>
<dbReference type="InterPro" id="IPR029038">
    <property type="entry name" value="MetRS_Zn"/>
</dbReference>
<dbReference type="GO" id="GO:0004825">
    <property type="term" value="F:methionine-tRNA ligase activity"/>
    <property type="evidence" value="ECO:0007669"/>
    <property type="project" value="UniProtKB-UniRule"/>
</dbReference>
<comment type="cofactor">
    <cofactor evidence="16">
        <name>Zn(2+)</name>
        <dbReference type="ChEBI" id="CHEBI:29105"/>
    </cofactor>
    <text evidence="16">Binds 1 zinc ion per subunit.</text>
</comment>
<evidence type="ECO:0000313" key="19">
    <source>
        <dbReference type="Proteomes" id="UP000021315"/>
    </source>
</evidence>
<dbReference type="Pfam" id="PF19303">
    <property type="entry name" value="Anticodon_3"/>
    <property type="match status" value="1"/>
</dbReference>
<evidence type="ECO:0000256" key="7">
    <source>
        <dbReference type="ARBA" id="ARBA00022598"/>
    </source>
</evidence>
<dbReference type="InterPro" id="IPR004495">
    <property type="entry name" value="Met-tRNA-synth_bsu_C"/>
</dbReference>
<evidence type="ECO:0000256" key="9">
    <source>
        <dbReference type="ARBA" id="ARBA00022741"/>
    </source>
</evidence>
<dbReference type="Pfam" id="PF09334">
    <property type="entry name" value="tRNA-synt_1g"/>
    <property type="match status" value="1"/>
</dbReference>
<keyword evidence="8 16" id="KW-0479">Metal-binding</keyword>
<proteinExistence type="inferred from homology"/>
<dbReference type="FunFam" id="2.20.28.20:FF:000001">
    <property type="entry name" value="Methionine--tRNA ligase"/>
    <property type="match status" value="1"/>
</dbReference>
<keyword evidence="9 16" id="KW-0547">Nucleotide-binding</keyword>
<feature type="short sequence motif" description="'HIGH' region" evidence="16">
    <location>
        <begin position="12"/>
        <end position="22"/>
    </location>
</feature>
<keyword evidence="13 16" id="KW-0648">Protein biosynthesis</keyword>
<evidence type="ECO:0000256" key="8">
    <source>
        <dbReference type="ARBA" id="ARBA00022723"/>
    </source>
</evidence>
<evidence type="ECO:0000256" key="10">
    <source>
        <dbReference type="ARBA" id="ARBA00022833"/>
    </source>
</evidence>
<evidence type="ECO:0000256" key="4">
    <source>
        <dbReference type="ARBA" id="ARBA00011738"/>
    </source>
</evidence>
<dbReference type="InterPro" id="IPR033911">
    <property type="entry name" value="MetRS_core"/>
</dbReference>
<dbReference type="GO" id="GO:0006431">
    <property type="term" value="P:methionyl-tRNA aminoacylation"/>
    <property type="evidence" value="ECO:0007669"/>
    <property type="project" value="UniProtKB-UniRule"/>
</dbReference>
<dbReference type="RefSeq" id="WP_034953710.1">
    <property type="nucleotide sequence ID" value="NZ_JDST02000138.1"/>
</dbReference>
<evidence type="ECO:0000256" key="3">
    <source>
        <dbReference type="ARBA" id="ARBA00008258"/>
    </source>
</evidence>
<organism evidence="18 19">
    <name type="scientific">Candidatus Accumulibacter cognatus</name>
    <dbReference type="NCBI Taxonomy" id="2954383"/>
    <lineage>
        <taxon>Bacteria</taxon>
        <taxon>Pseudomonadati</taxon>
        <taxon>Pseudomonadota</taxon>
        <taxon>Betaproteobacteria</taxon>
        <taxon>Candidatus Accumulibacter</taxon>
    </lineage>
</organism>
<dbReference type="Pfam" id="PF01588">
    <property type="entry name" value="tRNA_bind"/>
    <property type="match status" value="1"/>
</dbReference>
<dbReference type="EC" id="6.1.1.10" evidence="16"/>
<dbReference type="SUPFAM" id="SSF47323">
    <property type="entry name" value="Anticodon-binding domain of a subclass of class I aminoacyl-tRNA synthetases"/>
    <property type="match status" value="1"/>
</dbReference>
<accession>A0A080M0V9</accession>
<keyword evidence="5 16" id="KW-0963">Cytoplasm</keyword>
<dbReference type="InterPro" id="IPR041872">
    <property type="entry name" value="Anticodon_Met"/>
</dbReference>
<dbReference type="Gene3D" id="2.20.28.20">
    <property type="entry name" value="Methionyl-tRNA synthetase, Zn-domain"/>
    <property type="match status" value="1"/>
</dbReference>
<dbReference type="GO" id="GO:0000049">
    <property type="term" value="F:tRNA binding"/>
    <property type="evidence" value="ECO:0007669"/>
    <property type="project" value="UniProtKB-UniRule"/>
</dbReference>
<dbReference type="Proteomes" id="UP000021315">
    <property type="component" value="Unassembled WGS sequence"/>
</dbReference>
<evidence type="ECO:0000256" key="6">
    <source>
        <dbReference type="ARBA" id="ARBA00022555"/>
    </source>
</evidence>
<feature type="binding site" evidence="16">
    <location>
        <position position="159"/>
    </location>
    <ligand>
        <name>Zn(2+)</name>
        <dbReference type="ChEBI" id="CHEBI:29105"/>
    </ligand>
</feature>
<evidence type="ECO:0000256" key="11">
    <source>
        <dbReference type="ARBA" id="ARBA00022840"/>
    </source>
</evidence>
<keyword evidence="14 16" id="KW-0030">Aminoacyl-tRNA synthetase</keyword>
<protein>
    <recommendedName>
        <fullName evidence="16">Methionine--tRNA ligase</fullName>
        <ecNumber evidence="16">6.1.1.10</ecNumber>
    </recommendedName>
    <alternativeName>
        <fullName evidence="16">Methionyl-tRNA synthetase</fullName>
        <shortName evidence="16">MetRS</shortName>
    </alternativeName>
</protein>
<dbReference type="Gene3D" id="1.10.730.10">
    <property type="entry name" value="Isoleucyl-tRNA Synthetase, Domain 1"/>
    <property type="match status" value="1"/>
</dbReference>
<dbReference type="PROSITE" id="PS00178">
    <property type="entry name" value="AA_TRNA_LIGASE_I"/>
    <property type="match status" value="1"/>
</dbReference>
<dbReference type="NCBIfam" id="TIGR00398">
    <property type="entry name" value="metG"/>
    <property type="match status" value="1"/>
</dbReference>
<feature type="binding site" evidence="16">
    <location>
        <position position="156"/>
    </location>
    <ligand>
        <name>Zn(2+)</name>
        <dbReference type="ChEBI" id="CHEBI:29105"/>
    </ligand>
</feature>
<dbReference type="PRINTS" id="PR01041">
    <property type="entry name" value="TRNASYNTHMET"/>
</dbReference>
<dbReference type="PANTHER" id="PTHR45765">
    <property type="entry name" value="METHIONINE--TRNA LIGASE"/>
    <property type="match status" value="1"/>
</dbReference>
<dbReference type="GO" id="GO:0046872">
    <property type="term" value="F:metal ion binding"/>
    <property type="evidence" value="ECO:0007669"/>
    <property type="project" value="UniProtKB-KW"/>
</dbReference>
<comment type="catalytic activity">
    <reaction evidence="15 16">
        <text>tRNA(Met) + L-methionine + ATP = L-methionyl-tRNA(Met) + AMP + diphosphate</text>
        <dbReference type="Rhea" id="RHEA:13481"/>
        <dbReference type="Rhea" id="RHEA-COMP:9667"/>
        <dbReference type="Rhea" id="RHEA-COMP:9698"/>
        <dbReference type="ChEBI" id="CHEBI:30616"/>
        <dbReference type="ChEBI" id="CHEBI:33019"/>
        <dbReference type="ChEBI" id="CHEBI:57844"/>
        <dbReference type="ChEBI" id="CHEBI:78442"/>
        <dbReference type="ChEBI" id="CHEBI:78530"/>
        <dbReference type="ChEBI" id="CHEBI:456215"/>
        <dbReference type="EC" id="6.1.1.10"/>
    </reaction>
</comment>
<dbReference type="InterPro" id="IPR001412">
    <property type="entry name" value="aa-tRNA-synth_I_CS"/>
</dbReference>
<dbReference type="NCBIfam" id="NF001100">
    <property type="entry name" value="PRK00133.1"/>
    <property type="match status" value="1"/>
</dbReference>
<dbReference type="Gene3D" id="2.40.50.140">
    <property type="entry name" value="Nucleic acid-binding proteins"/>
    <property type="match status" value="1"/>
</dbReference>
<evidence type="ECO:0000256" key="2">
    <source>
        <dbReference type="ARBA" id="ARBA00004496"/>
    </source>
</evidence>
<keyword evidence="11 16" id="KW-0067">ATP-binding</keyword>
<dbReference type="InterPro" id="IPR014758">
    <property type="entry name" value="Met-tRNA_synth"/>
</dbReference>
<dbReference type="CDD" id="cd02800">
    <property type="entry name" value="tRNA_bind_EcMetRS_like"/>
    <property type="match status" value="1"/>
</dbReference>
<gene>
    <name evidence="16 18" type="primary">metG</name>
    <name evidence="18" type="ORF">AW06_004333</name>
</gene>
<comment type="caution">
    <text evidence="18">The sequence shown here is derived from an EMBL/GenBank/DDBJ whole genome shotgun (WGS) entry which is preliminary data.</text>
</comment>
<dbReference type="STRING" id="1453999.AW06_004333"/>
<evidence type="ECO:0000256" key="15">
    <source>
        <dbReference type="ARBA" id="ARBA00047364"/>
    </source>
</evidence>
<evidence type="ECO:0000259" key="17">
    <source>
        <dbReference type="PROSITE" id="PS50886"/>
    </source>
</evidence>
<dbReference type="InterPro" id="IPR009080">
    <property type="entry name" value="tRNAsynth_Ia_anticodon-bd"/>
</dbReference>
<evidence type="ECO:0000256" key="14">
    <source>
        <dbReference type="ARBA" id="ARBA00023146"/>
    </source>
</evidence>
<evidence type="ECO:0000256" key="12">
    <source>
        <dbReference type="ARBA" id="ARBA00022884"/>
    </source>
</evidence>
<dbReference type="NCBIfam" id="TIGR00399">
    <property type="entry name" value="metG_C_term"/>
    <property type="match status" value="1"/>
</dbReference>
<dbReference type="CDD" id="cd00814">
    <property type="entry name" value="MetRS_core"/>
    <property type="match status" value="1"/>
</dbReference>
<comment type="function">
    <text evidence="1 16">Is required not only for elongation of protein synthesis but also for the initiation of all mRNA translation through initiator tRNA(fMet) aminoacylation.</text>
</comment>
<dbReference type="GO" id="GO:0005524">
    <property type="term" value="F:ATP binding"/>
    <property type="evidence" value="ECO:0007669"/>
    <property type="project" value="UniProtKB-UniRule"/>
</dbReference>
<comment type="subunit">
    <text evidence="4 16">Homodimer.</text>
</comment>
<feature type="binding site" evidence="16">
    <location>
        <position position="146"/>
    </location>
    <ligand>
        <name>Zn(2+)</name>
        <dbReference type="ChEBI" id="CHEBI:29105"/>
    </ligand>
</feature>
<feature type="binding site" evidence="16">
    <location>
        <position position="143"/>
    </location>
    <ligand>
        <name>Zn(2+)</name>
        <dbReference type="ChEBI" id="CHEBI:29105"/>
    </ligand>
</feature>
<keyword evidence="7 16" id="KW-0436">Ligase</keyword>